<keyword evidence="3" id="KW-1185">Reference proteome</keyword>
<accession>A0AAV5N5K1</accession>
<comment type="caution">
    <text evidence="2">The sequence shown here is derived from an EMBL/GenBank/DDBJ whole genome shotgun (WGS) entry which is preliminary data.</text>
</comment>
<protein>
    <submittedName>
        <fullName evidence="2">Uncharacterized protein</fullName>
    </submittedName>
</protein>
<dbReference type="AlphaFoldDB" id="A0AAV5N5K1"/>
<reference evidence="2" key="1">
    <citation type="submission" date="2022-06" db="EMBL/GenBank/DDBJ databases">
        <title>Draft genome sequences of Leminorella grimontii str. JCM5902.</title>
        <authorList>
            <person name="Wakabayashi Y."/>
            <person name="Kojima K."/>
        </authorList>
    </citation>
    <scope>NUCLEOTIDE SEQUENCE</scope>
    <source>
        <strain evidence="2">JCM 5902</strain>
    </source>
</reference>
<evidence type="ECO:0000313" key="3">
    <source>
        <dbReference type="Proteomes" id="UP001058124"/>
    </source>
</evidence>
<evidence type="ECO:0000256" key="1">
    <source>
        <dbReference type="SAM" id="SignalP"/>
    </source>
</evidence>
<sequence length="192" mass="20530">MKGKLLAFLTAAALCSAASVQASELNDAQRAQALLQFEQLQTAVANKDIGAVSRFIEPEVFQLDHLAAGESGPEMCSAGDGSIVMEQKDIEACGANVLRNLQSIRQIALSADGRGFKTHKTEDKENGCVTTFSGSFSAKELGDYAPGMLVRIEVDALDSATDEQAEGCVGLTNHYFTFKNDRLMLTSSQSFP</sequence>
<dbReference type="RefSeq" id="WP_027274711.1">
    <property type="nucleotide sequence ID" value="NZ_BRLH01000005.1"/>
</dbReference>
<dbReference type="EMBL" id="BRLH01000005">
    <property type="protein sequence ID" value="GKX56249.1"/>
    <property type="molecule type" value="Genomic_DNA"/>
</dbReference>
<keyword evidence="1" id="KW-0732">Signal</keyword>
<gene>
    <name evidence="2" type="ORF">SOASR030_23610</name>
</gene>
<proteinExistence type="predicted"/>
<organism evidence="2 3">
    <name type="scientific">Leminorella grimontii</name>
    <dbReference type="NCBI Taxonomy" id="82981"/>
    <lineage>
        <taxon>Bacteria</taxon>
        <taxon>Pseudomonadati</taxon>
        <taxon>Pseudomonadota</taxon>
        <taxon>Gammaproteobacteria</taxon>
        <taxon>Enterobacterales</taxon>
        <taxon>Budviciaceae</taxon>
        <taxon>Leminorella</taxon>
    </lineage>
</organism>
<feature type="chain" id="PRO_5043551555" evidence="1">
    <location>
        <begin position="23"/>
        <end position="192"/>
    </location>
</feature>
<evidence type="ECO:0000313" key="2">
    <source>
        <dbReference type="EMBL" id="GKX56249.1"/>
    </source>
</evidence>
<dbReference type="Proteomes" id="UP001058124">
    <property type="component" value="Unassembled WGS sequence"/>
</dbReference>
<feature type="signal peptide" evidence="1">
    <location>
        <begin position="1"/>
        <end position="22"/>
    </location>
</feature>
<name>A0AAV5N5K1_9GAMM</name>